<dbReference type="InterPro" id="IPR018357">
    <property type="entry name" value="Hexapep_transf_CS"/>
</dbReference>
<keyword evidence="5 8" id="KW-0677">Repeat</keyword>
<comment type="function">
    <text evidence="8">Involved in the biosynthesis of lipid A, a phosphorylated glycolipid that anchors the lipopolysaccharide to the outer membrane of the cell.</text>
</comment>
<dbReference type="InterPro" id="IPR010137">
    <property type="entry name" value="Lipid_A_LpxA"/>
</dbReference>
<dbReference type="HOGENOM" id="CLU_061249_0_0_5"/>
<dbReference type="Proteomes" id="UP000028926">
    <property type="component" value="Chromosome"/>
</dbReference>
<dbReference type="PANTHER" id="PTHR43480:SF1">
    <property type="entry name" value="ACYL-[ACYL-CARRIER-PROTEIN]--UDP-N-ACETYLGLUCOSAMINE O-ACYLTRANSFERASE, MITOCHONDRIAL-RELATED"/>
    <property type="match status" value="1"/>
</dbReference>
<evidence type="ECO:0000313" key="11">
    <source>
        <dbReference type="Proteomes" id="UP000028926"/>
    </source>
</evidence>
<evidence type="ECO:0000256" key="8">
    <source>
        <dbReference type="HAMAP-Rule" id="MF_00387"/>
    </source>
</evidence>
<keyword evidence="4 8" id="KW-0808">Transferase</keyword>
<dbReference type="UniPathway" id="UPA00359">
    <property type="reaction ID" value="UER00477"/>
</dbReference>
<dbReference type="InterPro" id="IPR029098">
    <property type="entry name" value="Acetyltransf_C"/>
</dbReference>
<evidence type="ECO:0000256" key="5">
    <source>
        <dbReference type="ARBA" id="ARBA00022737"/>
    </source>
</evidence>
<dbReference type="HAMAP" id="MF_00387">
    <property type="entry name" value="LpxA"/>
    <property type="match status" value="1"/>
</dbReference>
<dbReference type="NCBIfam" id="NF003657">
    <property type="entry name" value="PRK05289.1"/>
    <property type="match status" value="1"/>
</dbReference>
<comment type="pathway">
    <text evidence="8">Glycolipid biosynthesis; lipid IV(A) biosynthesis; lipid IV(A) from (3R)-3-hydroxytetradecanoyl-[acyl-carrier-protein] and UDP-N-acetyl-alpha-D-glucosamine: step 1/6.</text>
</comment>
<dbReference type="PROSITE" id="PS00101">
    <property type="entry name" value="HEXAPEP_TRANSFERASES"/>
    <property type="match status" value="1"/>
</dbReference>
<comment type="catalytic activity">
    <reaction evidence="8">
        <text>a (3R)-hydroxyacyl-[ACP] + UDP-N-acetyl-alpha-D-glucosamine = a UDP-3-O-[(3R)-3-hydroxyacyl]-N-acetyl-alpha-D-glucosamine + holo-[ACP]</text>
        <dbReference type="Rhea" id="RHEA:67812"/>
        <dbReference type="Rhea" id="RHEA-COMP:9685"/>
        <dbReference type="Rhea" id="RHEA-COMP:9945"/>
        <dbReference type="ChEBI" id="CHEBI:57705"/>
        <dbReference type="ChEBI" id="CHEBI:64479"/>
        <dbReference type="ChEBI" id="CHEBI:78827"/>
        <dbReference type="ChEBI" id="CHEBI:173225"/>
        <dbReference type="EC" id="2.3.1.129"/>
    </reaction>
</comment>
<evidence type="ECO:0000259" key="9">
    <source>
        <dbReference type="Pfam" id="PF13720"/>
    </source>
</evidence>
<dbReference type="eggNOG" id="COG1043">
    <property type="taxonomic scope" value="Bacteria"/>
</dbReference>
<dbReference type="InterPro" id="IPR037157">
    <property type="entry name" value="Acetyltransf_C_sf"/>
</dbReference>
<proteinExistence type="inferred from homology"/>
<gene>
    <name evidence="8" type="primary">lpxA</name>
    <name evidence="10" type="ORF">ID47_02185</name>
</gene>
<dbReference type="GO" id="GO:0016020">
    <property type="term" value="C:membrane"/>
    <property type="evidence" value="ECO:0007669"/>
    <property type="project" value="GOC"/>
</dbReference>
<keyword evidence="2 8" id="KW-0444">Lipid biosynthesis</keyword>
<dbReference type="Pfam" id="PF13720">
    <property type="entry name" value="Acetyltransf_11"/>
    <property type="match status" value="1"/>
</dbReference>
<keyword evidence="7 8" id="KW-0012">Acyltransferase</keyword>
<dbReference type="SUPFAM" id="SSF51161">
    <property type="entry name" value="Trimeric LpxA-like enzymes"/>
    <property type="match status" value="1"/>
</dbReference>
<evidence type="ECO:0000256" key="1">
    <source>
        <dbReference type="ARBA" id="ARBA00022490"/>
    </source>
</evidence>
<dbReference type="GO" id="GO:0008780">
    <property type="term" value="F:acyl-[acyl-carrier-protein]-UDP-N-acetylglucosamine O-acyltransferase activity"/>
    <property type="evidence" value="ECO:0007669"/>
    <property type="project" value="UniProtKB-UniRule"/>
</dbReference>
<reference evidence="10 11" key="1">
    <citation type="submission" date="2014-07" db="EMBL/GenBank/DDBJ databases">
        <title>Comparative genomic insights into amoeba endosymbionts belonging to the families of Holosporaceae and Candidatus Midichloriaceae within Rickettsiales.</title>
        <authorList>
            <person name="Wang Z."/>
            <person name="Wu M."/>
        </authorList>
    </citation>
    <scope>NUCLEOTIDE SEQUENCE [LARGE SCALE GENOMIC DNA]</scope>
    <source>
        <strain evidence="10">PRA3</strain>
    </source>
</reference>
<protein>
    <recommendedName>
        <fullName evidence="8">Acyl-[acyl-carrier-protein]--UDP-N-acetylglucosamine O-acyltransferase</fullName>
        <shortName evidence="8">UDP-N-acetylglucosamine acyltransferase</shortName>
        <ecNumber evidence="8">2.3.1.129</ecNumber>
    </recommendedName>
</protein>
<comment type="similarity">
    <text evidence="8">Belongs to the transferase hexapeptide repeat family. LpxA subfamily.</text>
</comment>
<dbReference type="AlphaFoldDB" id="A0A077ARG7"/>
<accession>A0A077ARG7</accession>
<dbReference type="CDD" id="cd03351">
    <property type="entry name" value="LbH_UDP-GlcNAc_AT"/>
    <property type="match status" value="1"/>
</dbReference>
<keyword evidence="3 8" id="KW-0441">Lipid A biosynthesis</keyword>
<evidence type="ECO:0000256" key="7">
    <source>
        <dbReference type="ARBA" id="ARBA00023315"/>
    </source>
</evidence>
<dbReference type="GO" id="GO:0005737">
    <property type="term" value="C:cytoplasm"/>
    <property type="evidence" value="ECO:0007669"/>
    <property type="project" value="UniProtKB-SubCell"/>
</dbReference>
<keyword evidence="6 8" id="KW-0443">Lipid metabolism</keyword>
<dbReference type="RefSeq" id="WP_038463327.1">
    <property type="nucleotide sequence ID" value="NZ_CP008941.1"/>
</dbReference>
<dbReference type="GO" id="GO:0009245">
    <property type="term" value="P:lipid A biosynthetic process"/>
    <property type="evidence" value="ECO:0007669"/>
    <property type="project" value="UniProtKB-UniRule"/>
</dbReference>
<feature type="domain" description="UDP N-acetylglucosamine O-acyltransferase C-terminal" evidence="9">
    <location>
        <begin position="174"/>
        <end position="261"/>
    </location>
</feature>
<evidence type="ECO:0000256" key="3">
    <source>
        <dbReference type="ARBA" id="ARBA00022556"/>
    </source>
</evidence>
<dbReference type="KEGG" id="paca:ID47_02185"/>
<dbReference type="InterPro" id="IPR001451">
    <property type="entry name" value="Hexapep"/>
</dbReference>
<evidence type="ECO:0000256" key="6">
    <source>
        <dbReference type="ARBA" id="ARBA00023098"/>
    </source>
</evidence>
<dbReference type="STRING" id="91604.ID47_02185"/>
<keyword evidence="11" id="KW-1185">Reference proteome</keyword>
<dbReference type="PANTHER" id="PTHR43480">
    <property type="entry name" value="ACYL-[ACYL-CARRIER-PROTEIN]--UDP-N-ACETYLGLUCOSAMINE O-ACYLTRANSFERASE"/>
    <property type="match status" value="1"/>
</dbReference>
<name>A0A077ARG7_9PROT</name>
<dbReference type="Gene3D" id="1.20.1180.10">
    <property type="entry name" value="Udp N-acetylglucosamine O-acyltransferase, C-terminal domain"/>
    <property type="match status" value="1"/>
</dbReference>
<evidence type="ECO:0000313" key="10">
    <source>
        <dbReference type="EMBL" id="AIK95797.1"/>
    </source>
</evidence>
<comment type="subunit">
    <text evidence="8">Homotrimer.</text>
</comment>
<dbReference type="Gene3D" id="2.160.10.10">
    <property type="entry name" value="Hexapeptide repeat proteins"/>
    <property type="match status" value="1"/>
</dbReference>
<keyword evidence="1 8" id="KW-0963">Cytoplasm</keyword>
<dbReference type="InterPro" id="IPR011004">
    <property type="entry name" value="Trimer_LpxA-like_sf"/>
</dbReference>
<dbReference type="PIRSF" id="PIRSF000456">
    <property type="entry name" value="UDP-GlcNAc_acltr"/>
    <property type="match status" value="1"/>
</dbReference>
<dbReference type="NCBIfam" id="TIGR01852">
    <property type="entry name" value="lipid_A_lpxA"/>
    <property type="match status" value="1"/>
</dbReference>
<dbReference type="EMBL" id="CP008941">
    <property type="protein sequence ID" value="AIK95797.1"/>
    <property type="molecule type" value="Genomic_DNA"/>
</dbReference>
<comment type="subcellular location">
    <subcellularLocation>
        <location evidence="8">Cytoplasm</location>
    </subcellularLocation>
</comment>
<evidence type="ECO:0000256" key="2">
    <source>
        <dbReference type="ARBA" id="ARBA00022516"/>
    </source>
</evidence>
<dbReference type="EC" id="2.3.1.129" evidence="8"/>
<evidence type="ECO:0000256" key="4">
    <source>
        <dbReference type="ARBA" id="ARBA00022679"/>
    </source>
</evidence>
<organism evidence="10 11">
    <name type="scientific">Candidatus Odyssella acanthamoebae</name>
    <dbReference type="NCBI Taxonomy" id="91604"/>
    <lineage>
        <taxon>Bacteria</taxon>
        <taxon>Pseudomonadati</taxon>
        <taxon>Pseudomonadota</taxon>
        <taxon>Alphaproteobacteria</taxon>
        <taxon>Holosporales</taxon>
        <taxon>Candidatus Paracaedibacteraceae</taxon>
        <taxon>Candidatus Odyssella</taxon>
    </lineage>
</organism>
<sequence length="265" mass="28889">MIHPTTIIDPSAKIGKNFKAGPFCYVGPHVIVGNDVELKSHVVLEGHTTLGNCNTIYPFATIGHIPQDKKYSGETTYLEIGDDNIIREYVTMQPGTATDNKLTKIGNRGLFMVGTHIAHDCVIGNDVIFANHATLAGHVVVEDNVIIGGLSAVHQFVRIGAHAMIGGMSGVEQDVIPYGIVIGERARLSGLNLVGLKRRGFSQKSISALREAYRTLFTPETAEKASTFQERLSQIKKEKSEIPEIESLINFIQGESHRNLCMPKG</sequence>
<dbReference type="OrthoDB" id="9807278at2"/>
<dbReference type="Pfam" id="PF00132">
    <property type="entry name" value="Hexapep"/>
    <property type="match status" value="1"/>
</dbReference>